<accession>A0ABP0MKS3</accession>
<evidence type="ECO:0000256" key="3">
    <source>
        <dbReference type="SAM" id="MobiDB-lite"/>
    </source>
</evidence>
<evidence type="ECO:0000256" key="2">
    <source>
        <dbReference type="ARBA" id="ARBA00022837"/>
    </source>
</evidence>
<name>A0ABP0MKS3_9DINO</name>
<dbReference type="Proteomes" id="UP001642484">
    <property type="component" value="Unassembled WGS sequence"/>
</dbReference>
<protein>
    <recommendedName>
        <fullName evidence="4">C2 domain-containing protein</fullName>
    </recommendedName>
</protein>
<keyword evidence="1" id="KW-0479">Metal-binding</keyword>
<dbReference type="PROSITE" id="PS50004">
    <property type="entry name" value="C2"/>
    <property type="match status" value="1"/>
</dbReference>
<dbReference type="InterPro" id="IPR000008">
    <property type="entry name" value="C2_dom"/>
</dbReference>
<proteinExistence type="predicted"/>
<dbReference type="CDD" id="cd00030">
    <property type="entry name" value="C2"/>
    <property type="match status" value="1"/>
</dbReference>
<dbReference type="PANTHER" id="PTHR45911:SF4">
    <property type="entry name" value="MULTIPLE C2 AND TRANSMEMBRANE DOMAIN-CONTAINING PROTEIN"/>
    <property type="match status" value="1"/>
</dbReference>
<dbReference type="Pfam" id="PF00168">
    <property type="entry name" value="C2"/>
    <property type="match status" value="1"/>
</dbReference>
<feature type="region of interest" description="Disordered" evidence="3">
    <location>
        <begin position="227"/>
        <end position="287"/>
    </location>
</feature>
<reference evidence="5 6" key="1">
    <citation type="submission" date="2024-02" db="EMBL/GenBank/DDBJ databases">
        <authorList>
            <person name="Chen Y."/>
            <person name="Shah S."/>
            <person name="Dougan E. K."/>
            <person name="Thang M."/>
            <person name="Chan C."/>
        </authorList>
    </citation>
    <scope>NUCLEOTIDE SEQUENCE [LARGE SCALE GENOMIC DNA]</scope>
</reference>
<evidence type="ECO:0000256" key="1">
    <source>
        <dbReference type="ARBA" id="ARBA00022723"/>
    </source>
</evidence>
<feature type="compositionally biased region" description="Acidic residues" evidence="3">
    <location>
        <begin position="227"/>
        <end position="238"/>
    </location>
</feature>
<dbReference type="SUPFAM" id="SSF49562">
    <property type="entry name" value="C2 domain (Calcium/lipid-binding domain, CaLB)"/>
    <property type="match status" value="1"/>
</dbReference>
<evidence type="ECO:0000259" key="4">
    <source>
        <dbReference type="PROSITE" id="PS50004"/>
    </source>
</evidence>
<dbReference type="InterPro" id="IPR035892">
    <property type="entry name" value="C2_domain_sf"/>
</dbReference>
<keyword evidence="6" id="KW-1185">Reference proteome</keyword>
<dbReference type="EMBL" id="CAXAMN010017836">
    <property type="protein sequence ID" value="CAK9051319.1"/>
    <property type="molecule type" value="Genomic_DNA"/>
</dbReference>
<dbReference type="Gene3D" id="2.60.40.150">
    <property type="entry name" value="C2 domain"/>
    <property type="match status" value="1"/>
</dbReference>
<feature type="domain" description="C2" evidence="4">
    <location>
        <begin position="81"/>
        <end position="200"/>
    </location>
</feature>
<feature type="compositionally biased region" description="Basic residues" evidence="3">
    <location>
        <begin position="262"/>
        <end position="287"/>
    </location>
</feature>
<comment type="caution">
    <text evidence="5">The sequence shown here is derived from an EMBL/GenBank/DDBJ whole genome shotgun (WGS) entry which is preliminary data.</text>
</comment>
<evidence type="ECO:0000313" key="5">
    <source>
        <dbReference type="EMBL" id="CAK9051319.1"/>
    </source>
</evidence>
<evidence type="ECO:0000313" key="6">
    <source>
        <dbReference type="Proteomes" id="UP001642484"/>
    </source>
</evidence>
<gene>
    <name evidence="5" type="ORF">CCMP2556_LOCUS26073</name>
</gene>
<dbReference type="SMART" id="SM00239">
    <property type="entry name" value="C2"/>
    <property type="match status" value="1"/>
</dbReference>
<organism evidence="5 6">
    <name type="scientific">Durusdinium trenchii</name>
    <dbReference type="NCBI Taxonomy" id="1381693"/>
    <lineage>
        <taxon>Eukaryota</taxon>
        <taxon>Sar</taxon>
        <taxon>Alveolata</taxon>
        <taxon>Dinophyceae</taxon>
        <taxon>Suessiales</taxon>
        <taxon>Symbiodiniaceae</taxon>
        <taxon>Durusdinium</taxon>
    </lineage>
</organism>
<dbReference type="PANTHER" id="PTHR45911">
    <property type="entry name" value="C2 DOMAIN-CONTAINING PROTEIN"/>
    <property type="match status" value="1"/>
</dbReference>
<sequence>MIADDLEDPLLRRPSIVRSKGRLLDTDSRPSGVWEAPRQVLGRLRRLARTTLHLFHPPHVPETSTSSPQRDDHVTTPFEDSFMKLLTGAQYNLDTVGPYARLHLTVHGASRLLAQDYCGTSDPYVEVYVNDIKRGQSRHVNFTLNPQWNFSEVVDIWSPFSIITLRIVDWDRVSQDDPIGFVDFCVADLEPNAPGVRGWLELRKMKRFQSNAKKRFLEHRRLRDDAISDEEVEEDQVQEEAALSPSTMGGFSPSHAAQHAAHAAHHAAHAAQHAAHHAAQHAKQALKRRISSFHLAERQAKLKTTMKLMRGRATRVPRMPCCSGDPKDEDQAAASRRWLSFRRRRKALNAGEVDVSLRLETTCRSLVVKTGVGQPELLYTAVLAPERIREVVKDAEWFACCLPEPAFREQLVSSLATGRVPRSRIWRKELL</sequence>
<feature type="non-terminal residue" evidence="5">
    <location>
        <position position="431"/>
    </location>
</feature>
<keyword evidence="2" id="KW-0106">Calcium</keyword>